<protein>
    <submittedName>
        <fullName evidence="1">Uncharacterized protein</fullName>
    </submittedName>
</protein>
<proteinExistence type="predicted"/>
<evidence type="ECO:0000313" key="1">
    <source>
        <dbReference type="EnsemblPlants" id="AVESA.00010b.r2.4CG1277600.1.CDS"/>
    </source>
</evidence>
<accession>A0ACD5WSD2</accession>
<name>A0ACD5WSD2_AVESA</name>
<evidence type="ECO:0000313" key="2">
    <source>
        <dbReference type="Proteomes" id="UP001732700"/>
    </source>
</evidence>
<reference evidence="1" key="1">
    <citation type="submission" date="2021-05" db="EMBL/GenBank/DDBJ databases">
        <authorList>
            <person name="Scholz U."/>
            <person name="Mascher M."/>
            <person name="Fiebig A."/>
        </authorList>
    </citation>
    <scope>NUCLEOTIDE SEQUENCE [LARGE SCALE GENOMIC DNA]</scope>
</reference>
<dbReference type="Proteomes" id="UP001732700">
    <property type="component" value="Chromosome 4C"/>
</dbReference>
<reference evidence="1" key="2">
    <citation type="submission" date="2025-09" db="UniProtKB">
        <authorList>
            <consortium name="EnsemblPlants"/>
        </authorList>
    </citation>
    <scope>IDENTIFICATION</scope>
</reference>
<organism evidence="1 2">
    <name type="scientific">Avena sativa</name>
    <name type="common">Oat</name>
    <dbReference type="NCBI Taxonomy" id="4498"/>
    <lineage>
        <taxon>Eukaryota</taxon>
        <taxon>Viridiplantae</taxon>
        <taxon>Streptophyta</taxon>
        <taxon>Embryophyta</taxon>
        <taxon>Tracheophyta</taxon>
        <taxon>Spermatophyta</taxon>
        <taxon>Magnoliopsida</taxon>
        <taxon>Liliopsida</taxon>
        <taxon>Poales</taxon>
        <taxon>Poaceae</taxon>
        <taxon>BOP clade</taxon>
        <taxon>Pooideae</taxon>
        <taxon>Poodae</taxon>
        <taxon>Poeae</taxon>
        <taxon>Poeae Chloroplast Group 1 (Aveneae type)</taxon>
        <taxon>Aveninae</taxon>
        <taxon>Avena</taxon>
    </lineage>
</organism>
<sequence>MERSFQPLFTNSATPTPIPISTTTTAASTPAPISTATTAAVDAAPTPPVDAAATTADPLYPASVLLQEGASYDYEHSENDTTAEAMMSTKHTVKVTFFLADPPAVSYFSVHVPELMHAEFRVVPRVVFSVKHLVLLRLAFTLRPGSTVHSVPPAQYFVYKAAHGQPSLTPIPTTRRPDNNIASYPSILPFEGEDGDFLVADLASTPTRGHYVLHIFSSKKKEWTARPLQLQLSPATIEDLPRVPHKAIALGAATIGWIDLWRGIIVCNVFDPDPVLRFIPLPKPAFNLRRDGDPKQIRDVTCFNGIIKFIEMEHYPIPVSNIKRNFKTTKDLDTADVLYDSELFFHSYDDVVDKPSSLPSPWKIRTCYRHTSWQHWCKGPTVHVDDILVDDPSYYVMLPQLWDGAARKFTLANLTTVCPTLSIHGGNVVYLVSRVGAYDLKAWVVGVDLQKKTVEMIEPYKAGMPFLACTFSGYLNTTPRPCAPEDCYGRNYPLNGYLTPGNITQNNLQNMHIVDGYSRSSIEHGNFVLPVNRYLFQPPQLVVPPHGFPQTLQHNFTQSGSVLNTNGHAQPWPSMSMDNRFQTQMTREPVYPAMPQMPLVPADSLVAFDRFMHAWIRAQTSAPCNETQPLLSPATASNIPSVPK</sequence>
<keyword evidence="2" id="KW-1185">Reference proteome</keyword>
<dbReference type="EnsemblPlants" id="AVESA.00010b.r2.4CG1277600.1">
    <property type="protein sequence ID" value="AVESA.00010b.r2.4CG1277600.1.CDS"/>
    <property type="gene ID" value="AVESA.00010b.r2.4CG1277600"/>
</dbReference>